<evidence type="ECO:0000256" key="1">
    <source>
        <dbReference type="ARBA" id="ARBA00022649"/>
    </source>
</evidence>
<accession>A0ABS6AYV3</accession>
<evidence type="ECO:0000256" key="5">
    <source>
        <dbReference type="ARBA" id="ARBA00022842"/>
    </source>
</evidence>
<dbReference type="Proteomes" id="UP000733379">
    <property type="component" value="Unassembled WGS sequence"/>
</dbReference>
<dbReference type="SUPFAM" id="SSF88723">
    <property type="entry name" value="PIN domain-like"/>
    <property type="match status" value="1"/>
</dbReference>
<dbReference type="EMBL" id="JAHKNI010000005">
    <property type="protein sequence ID" value="MBU3063222.1"/>
    <property type="molecule type" value="Genomic_DNA"/>
</dbReference>
<keyword evidence="2 6" id="KW-0540">Nuclease</keyword>
<sequence length="130" mass="14021">MLYLDTSAVMKLVHPEAETVALREWLGQHPDLPWVASSLIEVELVRAVRVADPAHLVHIPTVLARLEMLEIDGIVRGNAAAVLPATVRSLDAIHLATALEIAADLTAVVTYDKRFGEAAETAGLRWAAPS</sequence>
<dbReference type="Pfam" id="PF01850">
    <property type="entry name" value="PIN"/>
    <property type="match status" value="1"/>
</dbReference>
<evidence type="ECO:0000256" key="6">
    <source>
        <dbReference type="HAMAP-Rule" id="MF_00265"/>
    </source>
</evidence>
<feature type="binding site" evidence="6">
    <location>
        <position position="91"/>
    </location>
    <ligand>
        <name>Mg(2+)</name>
        <dbReference type="ChEBI" id="CHEBI:18420"/>
    </ligand>
</feature>
<gene>
    <name evidence="6" type="primary">vapC</name>
    <name evidence="8" type="ORF">KO481_17010</name>
</gene>
<feature type="domain" description="PIN" evidence="7">
    <location>
        <begin position="3"/>
        <end position="119"/>
    </location>
</feature>
<evidence type="ECO:0000313" key="9">
    <source>
        <dbReference type="Proteomes" id="UP000733379"/>
    </source>
</evidence>
<evidence type="ECO:0000256" key="2">
    <source>
        <dbReference type="ARBA" id="ARBA00022722"/>
    </source>
</evidence>
<dbReference type="CDD" id="cd09874">
    <property type="entry name" value="PIN_MT3492-like"/>
    <property type="match status" value="1"/>
</dbReference>
<dbReference type="InterPro" id="IPR029060">
    <property type="entry name" value="PIN-like_dom_sf"/>
</dbReference>
<dbReference type="RefSeq" id="WP_215918132.1">
    <property type="nucleotide sequence ID" value="NZ_JAHKNI010000005.1"/>
</dbReference>
<proteinExistence type="inferred from homology"/>
<protein>
    <recommendedName>
        <fullName evidence="6">Ribonuclease VapC</fullName>
        <shortName evidence="6">RNase VapC</shortName>
        <ecNumber evidence="6">3.1.-.-</ecNumber>
    </recommendedName>
    <alternativeName>
        <fullName evidence="6">Toxin VapC</fullName>
    </alternativeName>
</protein>
<organism evidence="8 9">
    <name type="scientific">Nocardia albiluteola</name>
    <dbReference type="NCBI Taxonomy" id="2842303"/>
    <lineage>
        <taxon>Bacteria</taxon>
        <taxon>Bacillati</taxon>
        <taxon>Actinomycetota</taxon>
        <taxon>Actinomycetes</taxon>
        <taxon>Mycobacteriales</taxon>
        <taxon>Nocardiaceae</taxon>
        <taxon>Nocardia</taxon>
    </lineage>
</organism>
<keyword evidence="5 6" id="KW-0460">Magnesium</keyword>
<keyword evidence="4 6" id="KW-0378">Hydrolase</keyword>
<keyword evidence="1 6" id="KW-1277">Toxin-antitoxin system</keyword>
<dbReference type="Gene3D" id="3.40.50.1010">
    <property type="entry name" value="5'-nuclease"/>
    <property type="match status" value="1"/>
</dbReference>
<evidence type="ECO:0000313" key="8">
    <source>
        <dbReference type="EMBL" id="MBU3063222.1"/>
    </source>
</evidence>
<keyword evidence="6" id="KW-0800">Toxin</keyword>
<keyword evidence="9" id="KW-1185">Reference proteome</keyword>
<evidence type="ECO:0000259" key="7">
    <source>
        <dbReference type="Pfam" id="PF01850"/>
    </source>
</evidence>
<comment type="similarity">
    <text evidence="6">Belongs to the PINc/VapC protein family.</text>
</comment>
<keyword evidence="3 6" id="KW-0479">Metal-binding</keyword>
<dbReference type="InterPro" id="IPR002716">
    <property type="entry name" value="PIN_dom"/>
</dbReference>
<dbReference type="EC" id="3.1.-.-" evidence="6"/>
<evidence type="ECO:0000256" key="4">
    <source>
        <dbReference type="ARBA" id="ARBA00022801"/>
    </source>
</evidence>
<comment type="caution">
    <text evidence="8">The sequence shown here is derived from an EMBL/GenBank/DDBJ whole genome shotgun (WGS) entry which is preliminary data.</text>
</comment>
<reference evidence="8 9" key="1">
    <citation type="submission" date="2021-06" db="EMBL/GenBank/DDBJ databases">
        <title>Actinomycetes sequencing.</title>
        <authorList>
            <person name="Shan Q."/>
        </authorList>
    </citation>
    <scope>NUCLEOTIDE SEQUENCE [LARGE SCALE GENOMIC DNA]</scope>
    <source>
        <strain evidence="8 9">NEAU-G5</strain>
    </source>
</reference>
<evidence type="ECO:0000256" key="3">
    <source>
        <dbReference type="ARBA" id="ARBA00022723"/>
    </source>
</evidence>
<dbReference type="InterPro" id="IPR022907">
    <property type="entry name" value="VapC_family"/>
</dbReference>
<dbReference type="HAMAP" id="MF_00265">
    <property type="entry name" value="VapC_Nob1"/>
    <property type="match status" value="1"/>
</dbReference>
<comment type="function">
    <text evidence="6">Toxic component of a toxin-antitoxin (TA) system. An RNase.</text>
</comment>
<name>A0ABS6AYV3_9NOCA</name>
<feature type="binding site" evidence="6">
    <location>
        <position position="5"/>
    </location>
    <ligand>
        <name>Mg(2+)</name>
        <dbReference type="ChEBI" id="CHEBI:18420"/>
    </ligand>
</feature>
<comment type="cofactor">
    <cofactor evidence="6">
        <name>Mg(2+)</name>
        <dbReference type="ChEBI" id="CHEBI:18420"/>
    </cofactor>
</comment>